<accession>A0ABW4CYM6</accession>
<feature type="signal peptide" evidence="1">
    <location>
        <begin position="1"/>
        <end position="30"/>
    </location>
</feature>
<organism evidence="2 3">
    <name type="scientific">Levilactobacillus lanxiensis</name>
    <dbReference type="NCBI Taxonomy" id="2799568"/>
    <lineage>
        <taxon>Bacteria</taxon>
        <taxon>Bacillati</taxon>
        <taxon>Bacillota</taxon>
        <taxon>Bacilli</taxon>
        <taxon>Lactobacillales</taxon>
        <taxon>Lactobacillaceae</taxon>
        <taxon>Levilactobacillus</taxon>
    </lineage>
</organism>
<keyword evidence="3" id="KW-1185">Reference proteome</keyword>
<proteinExistence type="predicted"/>
<dbReference type="EMBL" id="JBHTOD010000001">
    <property type="protein sequence ID" value="MFD1454406.1"/>
    <property type="molecule type" value="Genomic_DNA"/>
</dbReference>
<evidence type="ECO:0000313" key="2">
    <source>
        <dbReference type="EMBL" id="MFD1454406.1"/>
    </source>
</evidence>
<dbReference type="RefSeq" id="WP_203642308.1">
    <property type="nucleotide sequence ID" value="NZ_BOLN01000001.1"/>
</dbReference>
<evidence type="ECO:0000256" key="1">
    <source>
        <dbReference type="SAM" id="SignalP"/>
    </source>
</evidence>
<comment type="caution">
    <text evidence="2">The sequence shown here is derived from an EMBL/GenBank/DDBJ whole genome shotgun (WGS) entry which is preliminary data.</text>
</comment>
<evidence type="ECO:0000313" key="3">
    <source>
        <dbReference type="Proteomes" id="UP001597189"/>
    </source>
</evidence>
<sequence length="131" mass="14535">MLKQLFMTTIAATTLGLGATMLTAPQPAAAQSIYQSVPQAYRGTWKLKHATWSAKKNLKLKITARSFKSQFGSYAGKELGVYQGKHSISVFKIAGGMQVGAYNNLQRTHYQQQPALKWSFNGQSMTYVRAR</sequence>
<name>A0ABW4CYM6_9LACO</name>
<keyword evidence="1" id="KW-0732">Signal</keyword>
<protein>
    <submittedName>
        <fullName evidence="2">Uncharacterized protein</fullName>
    </submittedName>
</protein>
<feature type="chain" id="PRO_5045300339" evidence="1">
    <location>
        <begin position="31"/>
        <end position="131"/>
    </location>
</feature>
<dbReference type="Proteomes" id="UP001597189">
    <property type="component" value="Unassembled WGS sequence"/>
</dbReference>
<gene>
    <name evidence="2" type="ORF">ACFQ44_01775</name>
</gene>
<reference evidence="3" key="1">
    <citation type="journal article" date="2019" name="Int. J. Syst. Evol. Microbiol.">
        <title>The Global Catalogue of Microorganisms (GCM) 10K type strain sequencing project: providing services to taxonomists for standard genome sequencing and annotation.</title>
        <authorList>
            <consortium name="The Broad Institute Genomics Platform"/>
            <consortium name="The Broad Institute Genome Sequencing Center for Infectious Disease"/>
            <person name="Wu L."/>
            <person name="Ma J."/>
        </authorList>
    </citation>
    <scope>NUCLEOTIDE SEQUENCE [LARGE SCALE GENOMIC DNA]</scope>
    <source>
        <strain evidence="3">CCM 8979</strain>
    </source>
</reference>